<keyword evidence="4" id="KW-1185">Reference proteome</keyword>
<gene>
    <name evidence="3" type="ORF">E4T21_20230</name>
</gene>
<dbReference type="GO" id="GO:0004222">
    <property type="term" value="F:metalloendopeptidase activity"/>
    <property type="evidence" value="ECO:0007669"/>
    <property type="project" value="TreeGrafter"/>
</dbReference>
<evidence type="ECO:0000313" key="3">
    <source>
        <dbReference type="EMBL" id="QEM83632.1"/>
    </source>
</evidence>
<dbReference type="RefSeq" id="WP_149286754.1">
    <property type="nucleotide sequence ID" value="NZ_CP038437.2"/>
</dbReference>
<dbReference type="InterPro" id="IPR050570">
    <property type="entry name" value="Cell_wall_metabolism_enzyme"/>
</dbReference>
<dbReference type="Gene3D" id="2.70.70.10">
    <property type="entry name" value="Glucose Permease (Domain IIA)"/>
    <property type="match status" value="1"/>
</dbReference>
<feature type="domain" description="M23ase beta-sheet core" evidence="2">
    <location>
        <begin position="276"/>
        <end position="368"/>
    </location>
</feature>
<dbReference type="InterPro" id="IPR011055">
    <property type="entry name" value="Dup_hybrid_motif"/>
</dbReference>
<dbReference type="FunFam" id="2.70.70.10:FF:000003">
    <property type="entry name" value="Murein hydrolase activator EnvC"/>
    <property type="match status" value="1"/>
</dbReference>
<evidence type="ECO:0000256" key="1">
    <source>
        <dbReference type="SAM" id="Coils"/>
    </source>
</evidence>
<accession>A0A5C1NIU0</accession>
<dbReference type="KEGG" id="hbh:E4T21_20230"/>
<dbReference type="Gene3D" id="6.10.250.3150">
    <property type="match status" value="1"/>
</dbReference>
<dbReference type="CDD" id="cd12797">
    <property type="entry name" value="M23_peptidase"/>
    <property type="match status" value="1"/>
</dbReference>
<sequence>MALLLGLSLSLGTGSSIAVPSENDARARLDAIGEQIQGATRNLANTDAARDEASQDLRKVETELAETHHQLDQIQNDRRQLTKEVDELEQRRQFMEDERSAQLQALKRQLDALYRLGTTPQLKLLLSESDPSRLDRLQTYLNHLSKARNERLDALAELDRQLVANQHELDKREQRLDALQEDLDKRSKVLADQTKERQEVVAKLDQRYDTEASRLEQLSQDRAHAERVLREVQEAVARLSEPPPSTAIERTRGDLPWPVQGMMMTRYHQTRGVHYNGILIQAASGTKVEAVHAGRVVFADWMRGFGNLLIIDHGDQVMTLYAHLQQFSVDVGSRVEKGQAIGQVGESGGRSAPGLYFEVRRAGQPINPQSWIAQR</sequence>
<feature type="coiled-coil region" evidence="1">
    <location>
        <begin position="155"/>
        <end position="235"/>
    </location>
</feature>
<name>A0A5C1NIU0_9GAMM</name>
<dbReference type="PANTHER" id="PTHR21666">
    <property type="entry name" value="PEPTIDASE-RELATED"/>
    <property type="match status" value="1"/>
</dbReference>
<dbReference type="SUPFAM" id="SSF51261">
    <property type="entry name" value="Duplicated hybrid motif"/>
    <property type="match status" value="1"/>
</dbReference>
<dbReference type="PANTHER" id="PTHR21666:SF270">
    <property type="entry name" value="MUREIN HYDROLASE ACTIVATOR ENVC"/>
    <property type="match status" value="1"/>
</dbReference>
<proteinExistence type="predicted"/>
<protein>
    <submittedName>
        <fullName evidence="3">Peptidoglycan DD-metalloendopeptidase family protein</fullName>
    </submittedName>
</protein>
<reference evidence="3" key="1">
    <citation type="submission" date="2021-02" db="EMBL/GenBank/DDBJ databases">
        <title>Strain Y2R2, a novel species of the genus Halomonas.</title>
        <authorList>
            <person name="Huang H."/>
        </authorList>
    </citation>
    <scope>NUCLEOTIDE SEQUENCE</scope>
    <source>
        <strain evidence="3">Y2R2</strain>
    </source>
</reference>
<dbReference type="Proteomes" id="UP000324285">
    <property type="component" value="Chromosome"/>
</dbReference>
<dbReference type="InterPro" id="IPR016047">
    <property type="entry name" value="M23ase_b-sheet_dom"/>
</dbReference>
<evidence type="ECO:0000313" key="4">
    <source>
        <dbReference type="Proteomes" id="UP000324285"/>
    </source>
</evidence>
<dbReference type="EMBL" id="CP038437">
    <property type="protein sequence ID" value="QEM83632.1"/>
    <property type="molecule type" value="Genomic_DNA"/>
</dbReference>
<dbReference type="OrthoDB" id="9784703at2"/>
<dbReference type="AlphaFoldDB" id="A0A5C1NIU0"/>
<feature type="coiled-coil region" evidence="1">
    <location>
        <begin position="36"/>
        <end position="105"/>
    </location>
</feature>
<keyword evidence="1" id="KW-0175">Coiled coil</keyword>
<organism evidence="3 4">
    <name type="scientific">Halomonas binhaiensis</name>
    <dbReference type="NCBI Taxonomy" id="2562282"/>
    <lineage>
        <taxon>Bacteria</taxon>
        <taxon>Pseudomonadati</taxon>
        <taxon>Pseudomonadota</taxon>
        <taxon>Gammaproteobacteria</taxon>
        <taxon>Oceanospirillales</taxon>
        <taxon>Halomonadaceae</taxon>
        <taxon>Halomonas</taxon>
    </lineage>
</organism>
<evidence type="ECO:0000259" key="2">
    <source>
        <dbReference type="Pfam" id="PF01551"/>
    </source>
</evidence>
<dbReference type="Pfam" id="PF01551">
    <property type="entry name" value="Peptidase_M23"/>
    <property type="match status" value="1"/>
</dbReference>